<dbReference type="Pfam" id="PF15259">
    <property type="entry name" value="GTSE1_N"/>
    <property type="match status" value="1"/>
</dbReference>
<organism evidence="7 8">
    <name type="scientific">Polypterus senegalus</name>
    <name type="common">Senegal bichir</name>
    <dbReference type="NCBI Taxonomy" id="55291"/>
    <lineage>
        <taxon>Eukaryota</taxon>
        <taxon>Metazoa</taxon>
        <taxon>Chordata</taxon>
        <taxon>Craniata</taxon>
        <taxon>Vertebrata</taxon>
        <taxon>Euteleostomi</taxon>
        <taxon>Actinopterygii</taxon>
        <taxon>Polypteriformes</taxon>
        <taxon>Polypteridae</taxon>
        <taxon>Polypterus</taxon>
    </lineage>
</organism>
<comment type="subcellular location">
    <subcellularLocation>
        <location evidence="1">Cytoplasm</location>
        <location evidence="1">Cytoskeleton</location>
    </subcellularLocation>
</comment>
<keyword evidence="8" id="KW-1185">Reference proteome</keyword>
<reference evidence="7" key="1">
    <citation type="journal article" date="2021" name="Cell">
        <title>Tracing the genetic footprints of vertebrate landing in non-teleost ray-finned fishes.</title>
        <authorList>
            <person name="Bi X."/>
            <person name="Wang K."/>
            <person name="Yang L."/>
            <person name="Pan H."/>
            <person name="Jiang H."/>
            <person name="Wei Q."/>
            <person name="Fang M."/>
            <person name="Yu H."/>
            <person name="Zhu C."/>
            <person name="Cai Y."/>
            <person name="He Y."/>
            <person name="Gan X."/>
            <person name="Zeng H."/>
            <person name="Yu D."/>
            <person name="Zhu Y."/>
            <person name="Jiang H."/>
            <person name="Qiu Q."/>
            <person name="Yang H."/>
            <person name="Zhang Y.E."/>
            <person name="Wang W."/>
            <person name="Zhu M."/>
            <person name="He S."/>
            <person name="Zhang G."/>
        </authorList>
    </citation>
    <scope>NUCLEOTIDE SEQUENCE</scope>
    <source>
        <strain evidence="7">Bchr_001</strain>
    </source>
</reference>
<feature type="non-terminal residue" evidence="7">
    <location>
        <position position="1"/>
    </location>
</feature>
<evidence type="ECO:0000259" key="6">
    <source>
        <dbReference type="Pfam" id="PF15259"/>
    </source>
</evidence>
<dbReference type="InterPro" id="IPR026657">
    <property type="entry name" value="DDA3/GTSE-1"/>
</dbReference>
<proteinExistence type="predicted"/>
<evidence type="ECO:0000256" key="3">
    <source>
        <dbReference type="ARBA" id="ARBA00022553"/>
    </source>
</evidence>
<feature type="non-terminal residue" evidence="7">
    <location>
        <position position="424"/>
    </location>
</feature>
<accession>A0ABS2YXD1</accession>
<feature type="compositionally biased region" description="Low complexity" evidence="5">
    <location>
        <begin position="270"/>
        <end position="286"/>
    </location>
</feature>
<evidence type="ECO:0000313" key="8">
    <source>
        <dbReference type="Proteomes" id="UP001166052"/>
    </source>
</evidence>
<feature type="domain" description="G2 and S phase-expressed protein 1 N-terminal" evidence="6">
    <location>
        <begin position="45"/>
        <end position="167"/>
    </location>
</feature>
<keyword evidence="2" id="KW-0963">Cytoplasm</keyword>
<sequence>MTRVLNKLEMCDFVNELHNNQVRELPVRQIYDEQNRLCGKEDNEDEDDEVFVGPVGHKEKCVSVNIEMQAELHSEPHTESPVEQLINWSPLTGDKFVEIFKEAHLLVKQFEKIADNSDEASKENIPIRNKNAEQFVEDSDSKLNVFQNVKGTVVSPIKRETFCVQDSPFRILPPAVQQHLKNSTGTSSPLKMHNGTVSPSRKNMRCSLTKKSKKDPCFSYTKQILPSKMIPLKATKEITKAGQLPIAKSKGQKSFSPARRQRNSSDHSSDNISIASDVSDSSQNSSFLGKVTSNSSKYKFKYELQSFCFPIGQNSQQEDESQLEVQSDSNLQPASDHCFPCSLNFSSEDEKSDACEKNSKVQSEVAPLLDNGALPNTVVQHEKQEVLLIDIEVESKPQVSQTEDVPLIDLSNSPAEVQVRQFFV</sequence>
<name>A0ABS2YXD1_POLSE</name>
<keyword evidence="4" id="KW-0206">Cytoskeleton</keyword>
<gene>
    <name evidence="7" type="primary">Gtse1</name>
    <name evidence="7" type="ORF">GTO92_0019623</name>
</gene>
<dbReference type="Proteomes" id="UP001166052">
    <property type="component" value="Unassembled WGS sequence"/>
</dbReference>
<evidence type="ECO:0000313" key="7">
    <source>
        <dbReference type="EMBL" id="MBN3291212.1"/>
    </source>
</evidence>
<protein>
    <submittedName>
        <fullName evidence="7">GTSE1 protein</fullName>
    </submittedName>
</protein>
<feature type="compositionally biased region" description="Polar residues" evidence="5">
    <location>
        <begin position="180"/>
        <end position="201"/>
    </location>
</feature>
<evidence type="ECO:0000256" key="5">
    <source>
        <dbReference type="SAM" id="MobiDB-lite"/>
    </source>
</evidence>
<comment type="caution">
    <text evidence="7">The sequence shown here is derived from an EMBL/GenBank/DDBJ whole genome shotgun (WGS) entry which is preliminary data.</text>
</comment>
<dbReference type="InterPro" id="IPR032768">
    <property type="entry name" value="GTSE1_N"/>
</dbReference>
<evidence type="ECO:0000256" key="4">
    <source>
        <dbReference type="ARBA" id="ARBA00023212"/>
    </source>
</evidence>
<feature type="region of interest" description="Disordered" evidence="5">
    <location>
        <begin position="180"/>
        <end position="210"/>
    </location>
</feature>
<keyword evidence="3" id="KW-0597">Phosphoprotein</keyword>
<dbReference type="PANTHER" id="PTHR21584:SF10">
    <property type="entry name" value="G2 AND S PHASE-EXPRESSED PROTEIN 1"/>
    <property type="match status" value="1"/>
</dbReference>
<dbReference type="EMBL" id="JAAWVN010011749">
    <property type="protein sequence ID" value="MBN3291212.1"/>
    <property type="molecule type" value="Genomic_DNA"/>
</dbReference>
<dbReference type="PANTHER" id="PTHR21584">
    <property type="entry name" value="DIFFERENTIAL DISPLAY AND ACTIVATED BY P53 DDA3 /G2 S PHASE EXPRESSED 1"/>
    <property type="match status" value="1"/>
</dbReference>
<evidence type="ECO:0000256" key="2">
    <source>
        <dbReference type="ARBA" id="ARBA00022490"/>
    </source>
</evidence>
<evidence type="ECO:0000256" key="1">
    <source>
        <dbReference type="ARBA" id="ARBA00004245"/>
    </source>
</evidence>
<feature type="region of interest" description="Disordered" evidence="5">
    <location>
        <begin position="241"/>
        <end position="286"/>
    </location>
</feature>